<dbReference type="GO" id="GO:0016887">
    <property type="term" value="F:ATP hydrolysis activity"/>
    <property type="evidence" value="ECO:0007669"/>
    <property type="project" value="InterPro"/>
</dbReference>
<evidence type="ECO:0000256" key="3">
    <source>
        <dbReference type="ARBA" id="ARBA00022741"/>
    </source>
</evidence>
<dbReference type="InterPro" id="IPR019864">
    <property type="entry name" value="Motility-assoc_ABC_GldA"/>
</dbReference>
<dbReference type="PANTHER" id="PTHR43335">
    <property type="entry name" value="ABC TRANSPORTER, ATP-BINDING PROTEIN"/>
    <property type="match status" value="1"/>
</dbReference>
<accession>A0A2I2M988</accession>
<protein>
    <submittedName>
        <fullName evidence="6">Gliding motility protein GldA</fullName>
    </submittedName>
</protein>
<evidence type="ECO:0000259" key="5">
    <source>
        <dbReference type="PROSITE" id="PS50893"/>
    </source>
</evidence>
<proteinExistence type="inferred from homology"/>
<organism evidence="6 7">
    <name type="scientific">Tenacibaculum finnmarkense genomovar ulcerans</name>
    <dbReference type="NCBI Taxonomy" id="2781388"/>
    <lineage>
        <taxon>Bacteria</taxon>
        <taxon>Pseudomonadati</taxon>
        <taxon>Bacteroidota</taxon>
        <taxon>Flavobacteriia</taxon>
        <taxon>Flavobacteriales</taxon>
        <taxon>Flavobacteriaceae</taxon>
        <taxon>Tenacibaculum</taxon>
        <taxon>Tenacibaculum finnmarkense</taxon>
    </lineage>
</organism>
<dbReference type="InterPro" id="IPR027417">
    <property type="entry name" value="P-loop_NTPase"/>
</dbReference>
<evidence type="ECO:0000256" key="4">
    <source>
        <dbReference type="ARBA" id="ARBA00022840"/>
    </source>
</evidence>
<keyword evidence="2" id="KW-0813">Transport</keyword>
<comment type="similarity">
    <text evidence="1">Belongs to the ABC transporter superfamily.</text>
</comment>
<dbReference type="EMBL" id="OENE01000023">
    <property type="protein sequence ID" value="SOU89109.1"/>
    <property type="molecule type" value="Genomic_DNA"/>
</dbReference>
<evidence type="ECO:0000313" key="6">
    <source>
        <dbReference type="EMBL" id="SOU89109.1"/>
    </source>
</evidence>
<keyword evidence="4" id="KW-0067">ATP-binding</keyword>
<keyword evidence="3" id="KW-0547">Nucleotide-binding</keyword>
<dbReference type="SMART" id="SM00382">
    <property type="entry name" value="AAA"/>
    <property type="match status" value="1"/>
</dbReference>
<evidence type="ECO:0000313" key="7">
    <source>
        <dbReference type="Proteomes" id="UP000490060"/>
    </source>
</evidence>
<dbReference type="AlphaFoldDB" id="A0A2I2M988"/>
<evidence type="ECO:0000256" key="1">
    <source>
        <dbReference type="ARBA" id="ARBA00005417"/>
    </source>
</evidence>
<dbReference type="InterPro" id="IPR003593">
    <property type="entry name" value="AAA+_ATPase"/>
</dbReference>
<dbReference type="Pfam" id="PF00005">
    <property type="entry name" value="ABC_tran"/>
    <property type="match status" value="1"/>
</dbReference>
<dbReference type="Gene3D" id="3.40.50.300">
    <property type="entry name" value="P-loop containing nucleotide triphosphate hydrolases"/>
    <property type="match status" value="1"/>
</dbReference>
<dbReference type="GO" id="GO:0005524">
    <property type="term" value="F:ATP binding"/>
    <property type="evidence" value="ECO:0007669"/>
    <property type="project" value="UniProtKB-KW"/>
</dbReference>
<dbReference type="SUPFAM" id="SSF52540">
    <property type="entry name" value="P-loop containing nucleoside triphosphate hydrolases"/>
    <property type="match status" value="1"/>
</dbReference>
<reference evidence="6 7" key="1">
    <citation type="submission" date="2017-11" db="EMBL/GenBank/DDBJ databases">
        <authorList>
            <person name="Duchaud E."/>
        </authorList>
    </citation>
    <scope>NUCLEOTIDE SEQUENCE [LARGE SCALE GENOMIC DNA]</scope>
    <source>
        <strain evidence="6 7">TNO010</strain>
    </source>
</reference>
<dbReference type="PANTHER" id="PTHR43335:SF4">
    <property type="entry name" value="ABC TRANSPORTER, ATP-BINDING PROTEIN"/>
    <property type="match status" value="1"/>
</dbReference>
<name>A0A2I2M988_9FLAO</name>
<dbReference type="NCBIfam" id="TIGR03522">
    <property type="entry name" value="GldA_ABC_ATP"/>
    <property type="match status" value="1"/>
</dbReference>
<sequence length="298" mass="33578">MSIQLTEISKFYGSQKAVNNISFDAQKGEIVGFLGPNGAGKSTSMKILTGFILPSEGTVFVSGIDVLKNPIEAQKKIGYLPEHNPLYLEMYVREYLQFQAGIYKVSKTKIAEVIEKVGLTSEAHKKIGQLSKGYRQRVGLAAAILHDPEVLILDEPTTGLDPNQLVEIRELIKELGKDKTVLISTHIMQEVEAVCARVIIINKGKIVIDKPIAELKTSKEQIIKVTFDYKLEEQFIQRLPNIVHYKNTVENNWILTFETSEDMRPVIFDFAQENGLKILGLNTENKNLESLFRELTKE</sequence>
<dbReference type="InterPro" id="IPR003439">
    <property type="entry name" value="ABC_transporter-like_ATP-bd"/>
</dbReference>
<feature type="domain" description="ABC transporter" evidence="5">
    <location>
        <begin position="3"/>
        <end position="228"/>
    </location>
</feature>
<evidence type="ECO:0000256" key="2">
    <source>
        <dbReference type="ARBA" id="ARBA00022448"/>
    </source>
</evidence>
<gene>
    <name evidence="6" type="primary">gldA</name>
    <name evidence="6" type="ORF">TNO010_30087</name>
</gene>
<dbReference type="RefSeq" id="WP_172505503.1">
    <property type="nucleotide sequence ID" value="NZ_OENE01000023.1"/>
</dbReference>
<dbReference type="Proteomes" id="UP000490060">
    <property type="component" value="Unassembled WGS sequence"/>
</dbReference>
<dbReference type="PROSITE" id="PS50893">
    <property type="entry name" value="ABC_TRANSPORTER_2"/>
    <property type="match status" value="1"/>
</dbReference>